<dbReference type="AlphaFoldDB" id="A0A0F8YF00"/>
<name>A0A0F8YF00_9ZZZZ</name>
<proteinExistence type="predicted"/>
<feature type="non-terminal residue" evidence="1">
    <location>
        <position position="86"/>
    </location>
</feature>
<comment type="caution">
    <text evidence="1">The sequence shown here is derived from an EMBL/GenBank/DDBJ whole genome shotgun (WGS) entry which is preliminary data.</text>
</comment>
<sequence length="86" mass="8547">MPADPEASGNGLCQGFDSSMEFVFNAGGGGFGLNGFFDVAGGVGFDASDQGFGDLPFSSQPFCEKAAADRSESCEGGCDDVGCVGA</sequence>
<accession>A0A0F8YF00</accession>
<reference evidence="1" key="1">
    <citation type="journal article" date="2015" name="Nature">
        <title>Complex archaea that bridge the gap between prokaryotes and eukaryotes.</title>
        <authorList>
            <person name="Spang A."/>
            <person name="Saw J.H."/>
            <person name="Jorgensen S.L."/>
            <person name="Zaremba-Niedzwiedzka K."/>
            <person name="Martijn J."/>
            <person name="Lind A.E."/>
            <person name="van Eijk R."/>
            <person name="Schleper C."/>
            <person name="Guy L."/>
            <person name="Ettema T.J."/>
        </authorList>
    </citation>
    <scope>NUCLEOTIDE SEQUENCE</scope>
</reference>
<gene>
    <name evidence="1" type="ORF">LCGC14_3101970</name>
</gene>
<protein>
    <submittedName>
        <fullName evidence="1">Uncharacterized protein</fullName>
    </submittedName>
</protein>
<evidence type="ECO:0000313" key="1">
    <source>
        <dbReference type="EMBL" id="KKK52729.1"/>
    </source>
</evidence>
<organism evidence="1">
    <name type="scientific">marine sediment metagenome</name>
    <dbReference type="NCBI Taxonomy" id="412755"/>
    <lineage>
        <taxon>unclassified sequences</taxon>
        <taxon>metagenomes</taxon>
        <taxon>ecological metagenomes</taxon>
    </lineage>
</organism>
<dbReference type="EMBL" id="LAZR01066873">
    <property type="protein sequence ID" value="KKK52729.1"/>
    <property type="molecule type" value="Genomic_DNA"/>
</dbReference>